<dbReference type="EMBL" id="WTYQ01000005">
    <property type="protein sequence ID" value="MXP26966.1"/>
    <property type="molecule type" value="Genomic_DNA"/>
</dbReference>
<keyword evidence="2" id="KW-1185">Reference proteome</keyword>
<organism evidence="1 2">
    <name type="scientific">Altericroceibacterium indicum</name>
    <dbReference type="NCBI Taxonomy" id="374177"/>
    <lineage>
        <taxon>Bacteria</taxon>
        <taxon>Pseudomonadati</taxon>
        <taxon>Pseudomonadota</taxon>
        <taxon>Alphaproteobacteria</taxon>
        <taxon>Sphingomonadales</taxon>
        <taxon>Erythrobacteraceae</taxon>
        <taxon>Altericroceibacterium</taxon>
    </lineage>
</organism>
<reference evidence="1 2" key="1">
    <citation type="submission" date="2019-12" db="EMBL/GenBank/DDBJ databases">
        <title>Genomic-based taxomic classification of the family Erythrobacteraceae.</title>
        <authorList>
            <person name="Xu L."/>
        </authorList>
    </citation>
    <scope>NUCLEOTIDE SEQUENCE [LARGE SCALE GENOMIC DNA]</scope>
    <source>
        <strain evidence="1 2">DSM 18604</strain>
    </source>
</reference>
<evidence type="ECO:0000313" key="1">
    <source>
        <dbReference type="EMBL" id="MXP26966.1"/>
    </source>
</evidence>
<dbReference type="RefSeq" id="WP_160740167.1">
    <property type="nucleotide sequence ID" value="NZ_WTYQ01000005.1"/>
</dbReference>
<evidence type="ECO:0000313" key="2">
    <source>
        <dbReference type="Proteomes" id="UP000460561"/>
    </source>
</evidence>
<accession>A0A845AEJ2</accession>
<sequence>MHDSLAVAQETVNVGFINRRKPLPFSEMNFLIAKFATKFDFFALARTGTLAHIEQAFQASSPKTSMARPATAGPFSLCRPPSVYRLCDWRKALRFMLPAGGAGVSAQRFWTFLPFCRFEIEGRGA</sequence>
<name>A0A845AEJ2_9SPHN</name>
<protein>
    <submittedName>
        <fullName evidence="1">Uncharacterized protein</fullName>
    </submittedName>
</protein>
<comment type="caution">
    <text evidence="1">The sequence shown here is derived from an EMBL/GenBank/DDBJ whole genome shotgun (WGS) entry which is preliminary data.</text>
</comment>
<gene>
    <name evidence="1" type="ORF">GRI39_13085</name>
</gene>
<proteinExistence type="predicted"/>
<dbReference type="Proteomes" id="UP000460561">
    <property type="component" value="Unassembled WGS sequence"/>
</dbReference>
<dbReference type="AlphaFoldDB" id="A0A845AEJ2"/>